<accession>A0A4C1XY70</accession>
<protein>
    <submittedName>
        <fullName evidence="1">Uncharacterized protein</fullName>
    </submittedName>
</protein>
<proteinExistence type="predicted"/>
<gene>
    <name evidence="1" type="ORF">EVAR_51326_1</name>
</gene>
<dbReference type="EMBL" id="BGZK01001001">
    <property type="protein sequence ID" value="GBP68093.1"/>
    <property type="molecule type" value="Genomic_DNA"/>
</dbReference>
<reference evidence="1 2" key="1">
    <citation type="journal article" date="2019" name="Commun. Biol.">
        <title>The bagworm genome reveals a unique fibroin gene that provides high tensile strength.</title>
        <authorList>
            <person name="Kono N."/>
            <person name="Nakamura H."/>
            <person name="Ohtoshi R."/>
            <person name="Tomita M."/>
            <person name="Numata K."/>
            <person name="Arakawa K."/>
        </authorList>
    </citation>
    <scope>NUCLEOTIDE SEQUENCE [LARGE SCALE GENOMIC DNA]</scope>
</reference>
<dbReference type="AlphaFoldDB" id="A0A4C1XY70"/>
<evidence type="ECO:0000313" key="1">
    <source>
        <dbReference type="EMBL" id="GBP68093.1"/>
    </source>
</evidence>
<organism evidence="1 2">
    <name type="scientific">Eumeta variegata</name>
    <name type="common">Bagworm moth</name>
    <name type="synonym">Eumeta japonica</name>
    <dbReference type="NCBI Taxonomy" id="151549"/>
    <lineage>
        <taxon>Eukaryota</taxon>
        <taxon>Metazoa</taxon>
        <taxon>Ecdysozoa</taxon>
        <taxon>Arthropoda</taxon>
        <taxon>Hexapoda</taxon>
        <taxon>Insecta</taxon>
        <taxon>Pterygota</taxon>
        <taxon>Neoptera</taxon>
        <taxon>Endopterygota</taxon>
        <taxon>Lepidoptera</taxon>
        <taxon>Glossata</taxon>
        <taxon>Ditrysia</taxon>
        <taxon>Tineoidea</taxon>
        <taxon>Psychidae</taxon>
        <taxon>Oiketicinae</taxon>
        <taxon>Eumeta</taxon>
    </lineage>
</organism>
<comment type="caution">
    <text evidence="1">The sequence shown here is derived from an EMBL/GenBank/DDBJ whole genome shotgun (WGS) entry which is preliminary data.</text>
</comment>
<sequence length="88" mass="9295">MLRTKEALKRLADDGTRPAQNKLISVGQGLKGRWSSNSLSLYNYTRAAGIKSGGAGAHSVTLKHFNVAEYLVDGTTASWGVCGSRGLA</sequence>
<keyword evidence="2" id="KW-1185">Reference proteome</keyword>
<name>A0A4C1XY70_EUMVA</name>
<dbReference type="Proteomes" id="UP000299102">
    <property type="component" value="Unassembled WGS sequence"/>
</dbReference>
<evidence type="ECO:0000313" key="2">
    <source>
        <dbReference type="Proteomes" id="UP000299102"/>
    </source>
</evidence>